<dbReference type="PANTHER" id="PTHR10492">
    <property type="match status" value="1"/>
</dbReference>
<dbReference type="GO" id="GO:0006281">
    <property type="term" value="P:DNA repair"/>
    <property type="evidence" value="ECO:0007669"/>
    <property type="project" value="UniProtKB-KW"/>
</dbReference>
<dbReference type="InterPro" id="IPR010285">
    <property type="entry name" value="DNA_helicase_pif1-like_DEAD"/>
</dbReference>
<dbReference type="GO" id="GO:0016787">
    <property type="term" value="F:hydrolase activity"/>
    <property type="evidence" value="ECO:0007669"/>
    <property type="project" value="UniProtKB-KW"/>
</dbReference>
<evidence type="ECO:0000313" key="5">
    <source>
        <dbReference type="Proteomes" id="UP001497516"/>
    </source>
</evidence>
<dbReference type="EMBL" id="OZ034814">
    <property type="protein sequence ID" value="CAL1360160.1"/>
    <property type="molecule type" value="Genomic_DNA"/>
</dbReference>
<name>A0AAV2CUB6_9ROSI</name>
<dbReference type="Pfam" id="PF21530">
    <property type="entry name" value="Pif1_2B_dom"/>
    <property type="match status" value="1"/>
</dbReference>
<protein>
    <recommendedName>
        <fullName evidence="1">ATP-dependent DNA helicase</fullName>
        <ecNumber evidence="1">5.6.2.3</ecNumber>
    </recommendedName>
</protein>
<dbReference type="GO" id="GO:0043139">
    <property type="term" value="F:5'-3' DNA helicase activity"/>
    <property type="evidence" value="ECO:0007669"/>
    <property type="project" value="UniProtKB-EC"/>
</dbReference>
<keyword evidence="1" id="KW-0547">Nucleotide-binding</keyword>
<evidence type="ECO:0000313" key="4">
    <source>
        <dbReference type="EMBL" id="CAL1360160.1"/>
    </source>
</evidence>
<keyword evidence="1" id="KW-0067">ATP-binding</keyword>
<comment type="similarity">
    <text evidence="1">Belongs to the helicase family.</text>
</comment>
<proteinExistence type="inferred from homology"/>
<evidence type="ECO:0000259" key="2">
    <source>
        <dbReference type="Pfam" id="PF05970"/>
    </source>
</evidence>
<keyword evidence="5" id="KW-1185">Reference proteome</keyword>
<evidence type="ECO:0000259" key="3">
    <source>
        <dbReference type="Pfam" id="PF21530"/>
    </source>
</evidence>
<dbReference type="EC" id="5.6.2.3" evidence="1"/>
<organism evidence="4 5">
    <name type="scientific">Linum trigynum</name>
    <dbReference type="NCBI Taxonomy" id="586398"/>
    <lineage>
        <taxon>Eukaryota</taxon>
        <taxon>Viridiplantae</taxon>
        <taxon>Streptophyta</taxon>
        <taxon>Embryophyta</taxon>
        <taxon>Tracheophyta</taxon>
        <taxon>Spermatophyta</taxon>
        <taxon>Magnoliopsida</taxon>
        <taxon>eudicotyledons</taxon>
        <taxon>Gunneridae</taxon>
        <taxon>Pentapetalae</taxon>
        <taxon>rosids</taxon>
        <taxon>fabids</taxon>
        <taxon>Malpighiales</taxon>
        <taxon>Linaceae</taxon>
        <taxon>Linum</taxon>
    </lineage>
</organism>
<keyword evidence="1" id="KW-0378">Hydrolase</keyword>
<keyword evidence="1" id="KW-0227">DNA damage</keyword>
<sequence length="508" mass="57994">MGFLAKDDEWHDCLKEVSQWASGTKMRRIFVTMVAYSQVSNVKELWEKNWELLSDDIQHYQRSLLNRPELHLSPDETKELCLIELEKLFHKIGKSLVDIPGMPIPNCNTFDRANRLLAEELSYNRSSMSTEFEKNFPKLNHDQRVAYDQIMESINTNNGKCFFIEGFGGSGKTFLWKVISAKLRSEGRIVLCVATSGIAALLMDGGRTAHSRFRIPIKLNPTSTCDIYQGSDVADLHQNASLIIWDEAPMAHRNAIEALERTLRDIMRKHNKNNLTKPFGGMTVVFGGDFRQTLPIIKKGSRADIVDASLKMSYVWQYLEILKLTENLRLRQPNSSETELNDIADFSKWILQIGDGEDCSVFCEANIDIPSELMVERQGEPIIDIVREIYPHLECNYVNPEYLASRAILAPHHEMVHKLNEYVLSQIPGEEITYLSSDYVQNENGKQNIEHPEFPAELLNSLQIPGFPDHEIKLKLGVPVILLRNIDQASGLCNRTRLIIKKNGQMVH</sequence>
<keyword evidence="1" id="KW-0233">DNA recombination</keyword>
<dbReference type="InterPro" id="IPR049163">
    <property type="entry name" value="Pif1-like_2B_dom"/>
</dbReference>
<keyword evidence="1" id="KW-0347">Helicase</keyword>
<comment type="catalytic activity">
    <reaction evidence="1">
        <text>ATP + H2O = ADP + phosphate + H(+)</text>
        <dbReference type="Rhea" id="RHEA:13065"/>
        <dbReference type="ChEBI" id="CHEBI:15377"/>
        <dbReference type="ChEBI" id="CHEBI:15378"/>
        <dbReference type="ChEBI" id="CHEBI:30616"/>
        <dbReference type="ChEBI" id="CHEBI:43474"/>
        <dbReference type="ChEBI" id="CHEBI:456216"/>
        <dbReference type="EC" id="5.6.2.3"/>
    </reaction>
</comment>
<dbReference type="SUPFAM" id="SSF52540">
    <property type="entry name" value="P-loop containing nucleoside triphosphate hydrolases"/>
    <property type="match status" value="2"/>
</dbReference>
<dbReference type="Gene3D" id="3.40.50.300">
    <property type="entry name" value="P-loop containing nucleotide triphosphate hydrolases"/>
    <property type="match status" value="1"/>
</dbReference>
<dbReference type="InterPro" id="IPR027417">
    <property type="entry name" value="P-loop_NTPase"/>
</dbReference>
<accession>A0AAV2CUB6</accession>
<dbReference type="Proteomes" id="UP001497516">
    <property type="component" value="Chromosome 10"/>
</dbReference>
<dbReference type="GO" id="GO:0006310">
    <property type="term" value="P:DNA recombination"/>
    <property type="evidence" value="ECO:0007669"/>
    <property type="project" value="UniProtKB-KW"/>
</dbReference>
<dbReference type="GO" id="GO:0005524">
    <property type="term" value="F:ATP binding"/>
    <property type="evidence" value="ECO:0007669"/>
    <property type="project" value="UniProtKB-KW"/>
</dbReference>
<evidence type="ECO:0000256" key="1">
    <source>
        <dbReference type="RuleBase" id="RU363044"/>
    </source>
</evidence>
<dbReference type="Pfam" id="PF05970">
    <property type="entry name" value="PIF1"/>
    <property type="match status" value="1"/>
</dbReference>
<comment type="cofactor">
    <cofactor evidence="1">
        <name>Mg(2+)</name>
        <dbReference type="ChEBI" id="CHEBI:18420"/>
    </cofactor>
</comment>
<dbReference type="AlphaFoldDB" id="A0AAV2CUB6"/>
<dbReference type="GO" id="GO:0000723">
    <property type="term" value="P:telomere maintenance"/>
    <property type="evidence" value="ECO:0007669"/>
    <property type="project" value="InterPro"/>
</dbReference>
<feature type="domain" description="DNA helicase Pif1-like 2B" evidence="3">
    <location>
        <begin position="457"/>
        <end position="500"/>
    </location>
</feature>
<keyword evidence="1" id="KW-0234">DNA repair</keyword>
<feature type="domain" description="DNA helicase Pif1-like DEAD-box helicase" evidence="2">
    <location>
        <begin position="138"/>
        <end position="357"/>
    </location>
</feature>
<dbReference type="PANTHER" id="PTHR10492:SF101">
    <property type="entry name" value="ATP-DEPENDENT DNA HELICASE"/>
    <property type="match status" value="1"/>
</dbReference>
<gene>
    <name evidence="4" type="ORF">LTRI10_LOCUS7614</name>
</gene>
<reference evidence="4 5" key="1">
    <citation type="submission" date="2024-04" db="EMBL/GenBank/DDBJ databases">
        <authorList>
            <person name="Fracassetti M."/>
        </authorList>
    </citation>
    <scope>NUCLEOTIDE SEQUENCE [LARGE SCALE GENOMIC DNA]</scope>
</reference>